<reference evidence="1" key="1">
    <citation type="journal article" date="2002" name="Nature">
        <title>The genome sequence and structure of rice chromosome 1.</title>
        <authorList>
            <person name="Sasaki T."/>
            <person name="Matsumoto T."/>
            <person name="Yamamoto K."/>
            <person name="Sakata K."/>
            <person name="Baba T."/>
            <person name="Katayose Y."/>
            <person name="Wu J."/>
            <person name="Niimura Y."/>
            <person name="Cheng Z."/>
            <person name="Nagamura Y."/>
            <person name="Antonio B.A."/>
            <person name="Kanamori H."/>
            <person name="Hosokawa S."/>
            <person name="Masukawa M."/>
            <person name="Arikawa K."/>
            <person name="Chiden Y."/>
            <person name="Hayashi M."/>
            <person name="Okamoto M."/>
            <person name="Ando T."/>
            <person name="Aoki H."/>
            <person name="Arita K."/>
            <person name="Hamada M."/>
            <person name="Harada C."/>
            <person name="Hijishita S."/>
            <person name="Honda M."/>
            <person name="Ichikawa Y."/>
            <person name="Idonuma A."/>
            <person name="Iijima M."/>
            <person name="Ikeda M."/>
            <person name="Ikeno M."/>
            <person name="Itoh S."/>
            <person name="Itoh T."/>
            <person name="Itoh Y."/>
            <person name="Itoh Y."/>
            <person name="Iwabuchi A."/>
            <person name="Kamiya K."/>
            <person name="Karasawa W."/>
            <person name="Katagiri S."/>
            <person name="Kikuta A."/>
            <person name="Kobayashi N."/>
            <person name="Kono I."/>
            <person name="Machita K."/>
            <person name="Maehara T."/>
            <person name="Mizuno H."/>
            <person name="Mizubayashi T."/>
            <person name="Mukai Y."/>
            <person name="Nagasaki H."/>
            <person name="Nakashima M."/>
            <person name="Nakama Y."/>
            <person name="Nakamichi Y."/>
            <person name="Nakamura M."/>
            <person name="Namiki N."/>
            <person name="Negishi M."/>
            <person name="Ohta I."/>
            <person name="Ono N."/>
            <person name="Saji S."/>
            <person name="Sakai K."/>
            <person name="Shibata M."/>
            <person name="Shimokawa T."/>
            <person name="Shomura A."/>
            <person name="Song J."/>
            <person name="Takazaki Y."/>
            <person name="Terasawa K."/>
            <person name="Tsuji K."/>
            <person name="Waki K."/>
            <person name="Yamagata H."/>
            <person name="Yamane H."/>
            <person name="Yoshiki S."/>
            <person name="Yoshihara R."/>
            <person name="Yukawa K."/>
            <person name="Zhong H."/>
            <person name="Iwama H."/>
            <person name="Endo T."/>
            <person name="Ito H."/>
            <person name="Hahn J.H."/>
            <person name="Kim H.I."/>
            <person name="Eun M.Y."/>
            <person name="Yano M."/>
            <person name="Jiang J."/>
            <person name="Gojobori T."/>
        </authorList>
    </citation>
    <scope>NUCLEOTIDE SEQUENCE [LARGE SCALE GENOMIC DNA]</scope>
</reference>
<protein>
    <submittedName>
        <fullName evidence="1">Uncharacterized protein</fullName>
    </submittedName>
</protein>
<accession>Q5ZAK4</accession>
<name>Q5ZAK4_ORYSJ</name>
<sequence>MATARGELRVRCTVPSVPVPSHKCQCWSTSGLDARTMPATATPADASESRSMAVPRAFRAGCRHGRRRVVTPAAPPTAIPIAVRMLCT</sequence>
<dbReference type="AlphaFoldDB" id="Q5ZAK4"/>
<gene>
    <name evidence="1" type="primary">B1070A12.21</name>
</gene>
<proteinExistence type="predicted"/>
<dbReference type="EMBL" id="AP003406">
    <property type="protein sequence ID" value="BAD53365.1"/>
    <property type="molecule type" value="Genomic_DNA"/>
</dbReference>
<evidence type="ECO:0000313" key="1">
    <source>
        <dbReference type="EMBL" id="BAD53365.1"/>
    </source>
</evidence>
<dbReference type="Proteomes" id="UP000817658">
    <property type="component" value="Chromosome 1"/>
</dbReference>
<organism evidence="1">
    <name type="scientific">Oryza sativa subsp. japonica</name>
    <name type="common">Rice</name>
    <dbReference type="NCBI Taxonomy" id="39947"/>
    <lineage>
        <taxon>Eukaryota</taxon>
        <taxon>Viridiplantae</taxon>
        <taxon>Streptophyta</taxon>
        <taxon>Embryophyta</taxon>
        <taxon>Tracheophyta</taxon>
        <taxon>Spermatophyta</taxon>
        <taxon>Magnoliopsida</taxon>
        <taxon>Liliopsida</taxon>
        <taxon>Poales</taxon>
        <taxon>Poaceae</taxon>
        <taxon>BOP clade</taxon>
        <taxon>Oryzoideae</taxon>
        <taxon>Oryzeae</taxon>
        <taxon>Oryzinae</taxon>
        <taxon>Oryza</taxon>
        <taxon>Oryza sativa</taxon>
    </lineage>
</organism>